<dbReference type="InterPro" id="IPR051043">
    <property type="entry name" value="Sulfatase_Mod_Factor_Kinase"/>
</dbReference>
<dbReference type="RefSeq" id="WP_255902748.1">
    <property type="nucleotide sequence ID" value="NZ_CP050465.1"/>
</dbReference>
<dbReference type="InterPro" id="IPR016187">
    <property type="entry name" value="CTDL_fold"/>
</dbReference>
<evidence type="ECO:0000313" key="3">
    <source>
        <dbReference type="Proteomes" id="UP001059912"/>
    </source>
</evidence>
<organism evidence="2 3">
    <name type="scientific">Vibrio campbellii</name>
    <dbReference type="NCBI Taxonomy" id="680"/>
    <lineage>
        <taxon>Bacteria</taxon>
        <taxon>Pseudomonadati</taxon>
        <taxon>Pseudomonadota</taxon>
        <taxon>Gammaproteobacteria</taxon>
        <taxon>Vibrionales</taxon>
        <taxon>Vibrionaceae</taxon>
        <taxon>Vibrio</taxon>
    </lineage>
</organism>
<dbReference type="InterPro" id="IPR005532">
    <property type="entry name" value="SUMF_dom"/>
</dbReference>
<dbReference type="Pfam" id="PF03781">
    <property type="entry name" value="FGE-sulfatase"/>
    <property type="match status" value="1"/>
</dbReference>
<dbReference type="Gene3D" id="3.90.1580.10">
    <property type="entry name" value="paralog of FGE (formylglycine-generating enzyme)"/>
    <property type="match status" value="1"/>
</dbReference>
<protein>
    <submittedName>
        <fullName evidence="2">Formylglycine-generating enzyme family protein</fullName>
    </submittedName>
</protein>
<evidence type="ECO:0000259" key="1">
    <source>
        <dbReference type="Pfam" id="PF03781"/>
    </source>
</evidence>
<proteinExistence type="predicted"/>
<dbReference type="SUPFAM" id="SSF56436">
    <property type="entry name" value="C-type lectin-like"/>
    <property type="match status" value="1"/>
</dbReference>
<reference evidence="2" key="1">
    <citation type="submission" date="2020-03" db="EMBL/GenBank/DDBJ databases">
        <title>Five strains of Vibrio campbellii isolated from Mariana Trench.</title>
        <authorList>
            <person name="Liang J."/>
            <person name="Zhang X.-H."/>
        </authorList>
    </citation>
    <scope>NUCLEOTIDE SEQUENCE</scope>
    <source>
        <strain evidence="2">LJC013</strain>
    </source>
</reference>
<keyword evidence="3" id="KW-1185">Reference proteome</keyword>
<gene>
    <name evidence="2" type="ORF">HB762_24040</name>
</gene>
<dbReference type="Proteomes" id="UP001059912">
    <property type="component" value="Chromosome 2"/>
</dbReference>
<dbReference type="PANTHER" id="PTHR23150">
    <property type="entry name" value="SULFATASE MODIFYING FACTOR 1, 2"/>
    <property type="match status" value="1"/>
</dbReference>
<dbReference type="EMBL" id="CP050471">
    <property type="protein sequence ID" value="UTZ34274.1"/>
    <property type="molecule type" value="Genomic_DNA"/>
</dbReference>
<dbReference type="PROSITE" id="PS51257">
    <property type="entry name" value="PROKAR_LIPOPROTEIN"/>
    <property type="match status" value="1"/>
</dbReference>
<evidence type="ECO:0000313" key="2">
    <source>
        <dbReference type="EMBL" id="UTZ34274.1"/>
    </source>
</evidence>
<feature type="domain" description="Sulfatase-modifying factor enzyme-like" evidence="1">
    <location>
        <begin position="68"/>
        <end position="322"/>
    </location>
</feature>
<dbReference type="PANTHER" id="PTHR23150:SF19">
    <property type="entry name" value="FORMYLGLYCINE-GENERATING ENZYME"/>
    <property type="match status" value="1"/>
</dbReference>
<sequence length="360" mass="41142">MKNRRLGMACVLPLLVACNSESSAIKVSSETVSQKQIDTIVSNINELYPEATQEQKQKAAEVVIRAIENTVFVEGGSFDMGDFKMDCDFPTKTENRLDWSPDAQCFNFATNLSGAQHLHKVTLDSYSISKYETSFMDMEWMRQINELPVAAGIITSYKPLKDKQILRTDEEYKRIVDSEAKHNKAASTKSWQEAKDYCSWLGRVSTLSFDLPTEAQWEYAARSRGQHYYYATNDGYRSLSEDQYFDVNLDKYVQVSPSIVNSSIKEEKYIGYWPANPLGIFGMNNNISEWVNDWYEKDYYLESPKQNPQGPKLGKLKVIRDGAGNVMTFDRFGEEPVLDHYFSSQSFRCALQQDSPLSSL</sequence>
<name>A0ABY5IN44_9VIBR</name>
<accession>A0ABY5IN44</accession>
<dbReference type="InterPro" id="IPR042095">
    <property type="entry name" value="SUMF_sf"/>
</dbReference>